<dbReference type="EMBL" id="CP000561">
    <property type="protein sequence ID" value="ABO09121.1"/>
    <property type="molecule type" value="Genomic_DNA"/>
</dbReference>
<feature type="transmembrane region" description="Helical" evidence="8">
    <location>
        <begin position="173"/>
        <end position="191"/>
    </location>
</feature>
<dbReference type="eggNOG" id="arCOG00145">
    <property type="taxonomic scope" value="Archaea"/>
</dbReference>
<dbReference type="GO" id="GO:0022857">
    <property type="term" value="F:transmembrane transporter activity"/>
    <property type="evidence" value="ECO:0007669"/>
    <property type="project" value="InterPro"/>
</dbReference>
<keyword evidence="2" id="KW-0813">Transport</keyword>
<comment type="subcellular location">
    <subcellularLocation>
        <location evidence="1">Cell inner membrane</location>
        <topology evidence="1">Multi-pass membrane protein</topology>
    </subcellularLocation>
</comment>
<dbReference type="InterPro" id="IPR011701">
    <property type="entry name" value="MFS"/>
</dbReference>
<evidence type="ECO:0000259" key="9">
    <source>
        <dbReference type="PROSITE" id="PS50850"/>
    </source>
</evidence>
<keyword evidence="5 8" id="KW-0812">Transmembrane</keyword>
<dbReference type="InterPro" id="IPR020846">
    <property type="entry name" value="MFS_dom"/>
</dbReference>
<feature type="transmembrane region" description="Helical" evidence="8">
    <location>
        <begin position="235"/>
        <end position="251"/>
    </location>
</feature>
<dbReference type="HOGENOM" id="CLU_817886_0_0_2"/>
<evidence type="ECO:0000256" key="6">
    <source>
        <dbReference type="ARBA" id="ARBA00022989"/>
    </source>
</evidence>
<keyword evidence="6 8" id="KW-1133">Transmembrane helix</keyword>
<dbReference type="GO" id="GO:0005886">
    <property type="term" value="C:plasma membrane"/>
    <property type="evidence" value="ECO:0007669"/>
    <property type="project" value="UniProtKB-SubCell"/>
</dbReference>
<organism evidence="10 11">
    <name type="scientific">Pyrobaculum calidifontis (strain DSM 21063 / JCM 11548 / VA1)</name>
    <dbReference type="NCBI Taxonomy" id="410359"/>
    <lineage>
        <taxon>Archaea</taxon>
        <taxon>Thermoproteota</taxon>
        <taxon>Thermoprotei</taxon>
        <taxon>Thermoproteales</taxon>
        <taxon>Thermoproteaceae</taxon>
        <taxon>Pyrobaculum</taxon>
    </lineage>
</organism>
<dbReference type="InterPro" id="IPR036259">
    <property type="entry name" value="MFS_trans_sf"/>
</dbReference>
<evidence type="ECO:0000256" key="5">
    <source>
        <dbReference type="ARBA" id="ARBA00022692"/>
    </source>
</evidence>
<evidence type="ECO:0000313" key="11">
    <source>
        <dbReference type="Proteomes" id="UP000001431"/>
    </source>
</evidence>
<dbReference type="AlphaFoldDB" id="A3MWV4"/>
<proteinExistence type="predicted"/>
<reference evidence="10" key="1">
    <citation type="submission" date="2007-02" db="EMBL/GenBank/DDBJ databases">
        <title>Complete sequence of Pyrobaculum calidifontis JCM 11548.</title>
        <authorList>
            <consortium name="US DOE Joint Genome Institute"/>
            <person name="Copeland A."/>
            <person name="Lucas S."/>
            <person name="Lapidus A."/>
            <person name="Barry K."/>
            <person name="Glavina del Rio T."/>
            <person name="Dalin E."/>
            <person name="Tice H."/>
            <person name="Pitluck S."/>
            <person name="Chain P."/>
            <person name="Malfatti S."/>
            <person name="Shin M."/>
            <person name="Vergez L."/>
            <person name="Schmutz J."/>
            <person name="Larimer F."/>
            <person name="Land M."/>
            <person name="Hauser L."/>
            <person name="Kyrpides N."/>
            <person name="Mikhailova N."/>
            <person name="Cozen A.E."/>
            <person name="Fitz-Gibbon S.T."/>
            <person name="House C.H."/>
            <person name="Saltikov C."/>
            <person name="Lowe T.M."/>
            <person name="Richardson P."/>
        </authorList>
    </citation>
    <scope>NUCLEOTIDE SEQUENCE [LARGE SCALE GENOMIC DNA]</scope>
    <source>
        <strain evidence="10">JCM 11548</strain>
    </source>
</reference>
<evidence type="ECO:0000256" key="3">
    <source>
        <dbReference type="ARBA" id="ARBA00022475"/>
    </source>
</evidence>
<keyword evidence="11" id="KW-1185">Reference proteome</keyword>
<feature type="transmembrane region" description="Helical" evidence="8">
    <location>
        <begin position="318"/>
        <end position="336"/>
    </location>
</feature>
<keyword evidence="7 8" id="KW-0472">Membrane</keyword>
<evidence type="ECO:0000256" key="8">
    <source>
        <dbReference type="SAM" id="Phobius"/>
    </source>
</evidence>
<feature type="transmembrane region" description="Helical" evidence="8">
    <location>
        <begin position="203"/>
        <end position="223"/>
    </location>
</feature>
<evidence type="ECO:0000256" key="1">
    <source>
        <dbReference type="ARBA" id="ARBA00004429"/>
    </source>
</evidence>
<dbReference type="SUPFAM" id="SSF103473">
    <property type="entry name" value="MFS general substrate transporter"/>
    <property type="match status" value="1"/>
</dbReference>
<dbReference type="PANTHER" id="PTHR23522">
    <property type="entry name" value="BLL5896 PROTEIN"/>
    <property type="match status" value="1"/>
</dbReference>
<evidence type="ECO:0000256" key="4">
    <source>
        <dbReference type="ARBA" id="ARBA00022519"/>
    </source>
</evidence>
<feature type="transmembrane region" description="Helical" evidence="8">
    <location>
        <begin position="15"/>
        <end position="32"/>
    </location>
</feature>
<protein>
    <submittedName>
        <fullName evidence="10">Major facilitator superfamily MFS_1</fullName>
    </submittedName>
</protein>
<dbReference type="Proteomes" id="UP000001431">
    <property type="component" value="Chromosome"/>
</dbReference>
<keyword evidence="4" id="KW-0997">Cell inner membrane</keyword>
<evidence type="ECO:0000256" key="7">
    <source>
        <dbReference type="ARBA" id="ARBA00023136"/>
    </source>
</evidence>
<feature type="transmembrane region" description="Helical" evidence="8">
    <location>
        <begin position="106"/>
        <end position="127"/>
    </location>
</feature>
<accession>A3MWV4</accession>
<evidence type="ECO:0000256" key="2">
    <source>
        <dbReference type="ARBA" id="ARBA00022448"/>
    </source>
</evidence>
<sequence length="339" mass="35253">MPFYIFELGHGEVEVGIAYASYAAAVVVIRPAAGHLADKAGRRLSMGIGGVLLSASMTLLSLSTSISHVYAAMFLSGVASSLINVAAVAYVSDVGGLEDPALYSKLKIAAAAGAVAGGVSIPAVYILSKLMGYAAAFRLTALAFAALSAAALFHLPEETRHLAVRHHRTDVRVLSCIIVASLLAGLSTGLYGPQVLPFLHDRFSLSPFAAVLAYLPAAISWFVGPRLARPARSSVALGSLVVAVALIGMAYSPSPYIFSAIWVLESLGVAVLSTSLEQMVSRNVAGVYWARGYGVYQGVNNLGYAVGAAVSGYMYPPFLYAVIPAVALSALSLKCLKPQ</sequence>
<evidence type="ECO:0000313" key="10">
    <source>
        <dbReference type="EMBL" id="ABO09121.1"/>
    </source>
</evidence>
<feature type="transmembrane region" description="Helical" evidence="8">
    <location>
        <begin position="69"/>
        <end position="94"/>
    </location>
</feature>
<feature type="transmembrane region" description="Helical" evidence="8">
    <location>
        <begin position="133"/>
        <end position="153"/>
    </location>
</feature>
<dbReference type="PROSITE" id="PS50850">
    <property type="entry name" value="MFS"/>
    <property type="match status" value="1"/>
</dbReference>
<feature type="domain" description="Major facilitator superfamily (MFS) profile" evidence="9">
    <location>
        <begin position="1"/>
        <end position="339"/>
    </location>
</feature>
<feature type="transmembrane region" description="Helical" evidence="8">
    <location>
        <begin position="44"/>
        <end position="63"/>
    </location>
</feature>
<dbReference type="PANTHER" id="PTHR23522:SF10">
    <property type="entry name" value="3-PHENYLPROPIONIC ACID TRANSPORTER-RELATED"/>
    <property type="match status" value="1"/>
</dbReference>
<dbReference type="STRING" id="410359.Pcal_1704"/>
<gene>
    <name evidence="10" type="ordered locus">Pcal_1704</name>
</gene>
<dbReference type="KEGG" id="pcl:Pcal_1704"/>
<keyword evidence="3" id="KW-1003">Cell membrane</keyword>
<name>A3MWV4_PYRCJ</name>
<dbReference type="Pfam" id="PF07690">
    <property type="entry name" value="MFS_1"/>
    <property type="match status" value="1"/>
</dbReference>
<dbReference type="Gene3D" id="1.20.1250.20">
    <property type="entry name" value="MFS general substrate transporter like domains"/>
    <property type="match status" value="1"/>
</dbReference>